<reference evidence="9 10" key="1">
    <citation type="submission" date="2019-08" db="EMBL/GenBank/DDBJ databases">
        <title>In-depth cultivation of the pig gut microbiome towards novel bacterial diversity and tailored functional studies.</title>
        <authorList>
            <person name="Wylensek D."/>
            <person name="Hitch T.C.A."/>
            <person name="Clavel T."/>
        </authorList>
    </citation>
    <scope>NUCLEOTIDE SEQUENCE [LARGE SCALE GENOMIC DNA]</scope>
    <source>
        <strain evidence="9 10">WCA-SAB-591-4A-A</strain>
    </source>
</reference>
<dbReference type="GO" id="GO:0004386">
    <property type="term" value="F:helicase activity"/>
    <property type="evidence" value="ECO:0007669"/>
    <property type="project" value="UniProtKB-KW"/>
</dbReference>
<evidence type="ECO:0000313" key="10">
    <source>
        <dbReference type="Proteomes" id="UP000440713"/>
    </source>
</evidence>
<dbReference type="Proteomes" id="UP000440713">
    <property type="component" value="Unassembled WGS sequence"/>
</dbReference>
<keyword evidence="2" id="KW-0227">DNA damage</keyword>
<evidence type="ECO:0000256" key="3">
    <source>
        <dbReference type="ARBA" id="ARBA00022801"/>
    </source>
</evidence>
<comment type="caution">
    <text evidence="9">The sequence shown here is derived from an EMBL/GenBank/DDBJ whole genome shotgun (WGS) entry which is preliminary data.</text>
</comment>
<accession>A0A6N7X575</accession>
<dbReference type="GO" id="GO:0016787">
    <property type="term" value="F:hydrolase activity"/>
    <property type="evidence" value="ECO:0007669"/>
    <property type="project" value="UniProtKB-KW"/>
</dbReference>
<keyword evidence="1" id="KW-0547">Nucleotide-binding</keyword>
<gene>
    <name evidence="9" type="ORF">FYJ71_09720</name>
</gene>
<protein>
    <submittedName>
        <fullName evidence="9">PD-(D/E)XK nuclease family protein</fullName>
    </submittedName>
</protein>
<evidence type="ECO:0000256" key="6">
    <source>
        <dbReference type="ARBA" id="ARBA00023125"/>
    </source>
</evidence>
<evidence type="ECO:0000256" key="4">
    <source>
        <dbReference type="ARBA" id="ARBA00022806"/>
    </source>
</evidence>
<evidence type="ECO:0000256" key="5">
    <source>
        <dbReference type="ARBA" id="ARBA00022840"/>
    </source>
</evidence>
<keyword evidence="6" id="KW-0238">DNA-binding</keyword>
<keyword evidence="10" id="KW-1185">Reference proteome</keyword>
<dbReference type="GO" id="GO:0006281">
    <property type="term" value="P:DNA repair"/>
    <property type="evidence" value="ECO:0007669"/>
    <property type="project" value="UniProtKB-KW"/>
</dbReference>
<dbReference type="AlphaFoldDB" id="A0A6N7X575"/>
<evidence type="ECO:0000259" key="8">
    <source>
        <dbReference type="Pfam" id="PF12705"/>
    </source>
</evidence>
<keyword evidence="5" id="KW-0067">ATP-binding</keyword>
<dbReference type="GO" id="GO:0005524">
    <property type="term" value="F:ATP binding"/>
    <property type="evidence" value="ECO:0007669"/>
    <property type="project" value="UniProtKB-KW"/>
</dbReference>
<name>A0A6N7X575_9FIRM</name>
<proteinExistence type="predicted"/>
<dbReference type="RefSeq" id="WP_154538673.1">
    <property type="nucleotide sequence ID" value="NZ_VUNE01000005.1"/>
</dbReference>
<keyword evidence="4" id="KW-0347">Helicase</keyword>
<evidence type="ECO:0000313" key="9">
    <source>
        <dbReference type="EMBL" id="MST63211.1"/>
    </source>
</evidence>
<organism evidence="9 10">
    <name type="scientific">Peptostreptococcus porci</name>
    <dbReference type="NCBI Taxonomy" id="2652282"/>
    <lineage>
        <taxon>Bacteria</taxon>
        <taxon>Bacillati</taxon>
        <taxon>Bacillota</taxon>
        <taxon>Clostridia</taxon>
        <taxon>Peptostreptococcales</taxon>
        <taxon>Peptostreptococcaceae</taxon>
        <taxon>Peptostreptococcus</taxon>
    </lineage>
</organism>
<dbReference type="InterPro" id="IPR038726">
    <property type="entry name" value="PDDEXK_AddAB-type"/>
</dbReference>
<keyword evidence="3" id="KW-0378">Hydrolase</keyword>
<dbReference type="EMBL" id="VUNE01000005">
    <property type="protein sequence ID" value="MST63211.1"/>
    <property type="molecule type" value="Genomic_DNA"/>
</dbReference>
<keyword evidence="7" id="KW-0234">DNA repair</keyword>
<sequence length="241" mass="29214">MVLEVELEMIDEKRLEYRLKNLVFSQNLFNTWKRSKKEFFEKYIMDIFWSDDSDKDRQFEEKMTFGRDFHTLCQRIFTGIQPFTSEDQSNGLIESSQVENLRKIYRLKKKYENTYGDRVKFFPEYKMTLDNGVFVIYDLLVLIFKDLSNSELERVDIWDWKTEGKEIREMDANSKMQTVVYLYACGEGIGKNVDKGNISMHYYQPHSDNNVFVKYSEQRHREYGEYIEKTIKEIQENRVWE</sequence>
<evidence type="ECO:0000256" key="7">
    <source>
        <dbReference type="ARBA" id="ARBA00023204"/>
    </source>
</evidence>
<dbReference type="Pfam" id="PF12705">
    <property type="entry name" value="PDDEXK_1"/>
    <property type="match status" value="1"/>
</dbReference>
<feature type="domain" description="PD-(D/E)XK endonuclease-like" evidence="8">
    <location>
        <begin position="24"/>
        <end position="236"/>
    </location>
</feature>
<evidence type="ECO:0000256" key="1">
    <source>
        <dbReference type="ARBA" id="ARBA00022741"/>
    </source>
</evidence>
<dbReference type="GO" id="GO:0003677">
    <property type="term" value="F:DNA binding"/>
    <property type="evidence" value="ECO:0007669"/>
    <property type="project" value="UniProtKB-KW"/>
</dbReference>
<evidence type="ECO:0000256" key="2">
    <source>
        <dbReference type="ARBA" id="ARBA00022763"/>
    </source>
</evidence>